<feature type="compositionally biased region" description="Basic and acidic residues" evidence="1">
    <location>
        <begin position="16"/>
        <end position="25"/>
    </location>
</feature>
<evidence type="ECO:0000256" key="1">
    <source>
        <dbReference type="SAM" id="MobiDB-lite"/>
    </source>
</evidence>
<dbReference type="EMBL" id="KI300523">
    <property type="protein sequence ID" value="ERZ96372.1"/>
    <property type="molecule type" value="Genomic_DNA"/>
</dbReference>
<evidence type="ECO:0000313" key="2">
    <source>
        <dbReference type="EMBL" id="ERZ96372.1"/>
    </source>
</evidence>
<gene>
    <name evidence="2" type="ORF">GLOINDRAFT_1351</name>
</gene>
<feature type="region of interest" description="Disordered" evidence="1">
    <location>
        <begin position="1"/>
        <end position="51"/>
    </location>
</feature>
<reference evidence="2" key="1">
    <citation type="submission" date="2013-07" db="EMBL/GenBank/DDBJ databases">
        <title>The genome of an arbuscular mycorrhizal fungus provides insights into the evolution of the oldest plant symbiosis.</title>
        <authorList>
            <consortium name="DOE Joint Genome Institute"/>
            <person name="Tisserant E."/>
            <person name="Malbreil M."/>
            <person name="Kuo A."/>
            <person name="Kohler A."/>
            <person name="Symeonidi A."/>
            <person name="Balestrini R."/>
            <person name="Charron P."/>
            <person name="Duensing N."/>
            <person name="Frei-dit-Frey N."/>
            <person name="Gianinazzi-Pearson V."/>
            <person name="Gilbert B."/>
            <person name="Handa Y."/>
            <person name="Hijri M."/>
            <person name="Kaul R."/>
            <person name="Kawaguchi M."/>
            <person name="Krajinski F."/>
            <person name="Lammers P."/>
            <person name="Lapierre D."/>
            <person name="Masclaux F.G."/>
            <person name="Murat C."/>
            <person name="Morin E."/>
            <person name="Ndikumana S."/>
            <person name="Pagni M."/>
            <person name="Petitpierre D."/>
            <person name="Requena N."/>
            <person name="Rosikiewicz P."/>
            <person name="Riley R."/>
            <person name="Saito K."/>
            <person name="San Clemente H."/>
            <person name="Shapiro H."/>
            <person name="van Tuinen D."/>
            <person name="Becard G."/>
            <person name="Bonfante P."/>
            <person name="Paszkowski U."/>
            <person name="Shachar-Hill Y."/>
            <person name="Young J.P."/>
            <person name="Sanders I.R."/>
            <person name="Henrissat B."/>
            <person name="Rensing S.A."/>
            <person name="Grigoriev I.V."/>
            <person name="Corradi N."/>
            <person name="Roux C."/>
            <person name="Martin F."/>
        </authorList>
    </citation>
    <scope>NUCLEOTIDE SEQUENCE</scope>
    <source>
        <strain evidence="2">DAOM 197198</strain>
    </source>
</reference>
<dbReference type="AlphaFoldDB" id="U9SQS2"/>
<sequence>MVTKKRVLSDQTNSQEPKKQKHPEALQELYRFNPEFNGKQRSTMSPAPATY</sequence>
<name>U9SQS2_RHIID</name>
<organism evidence="2">
    <name type="scientific">Rhizophagus irregularis (strain DAOM 181602 / DAOM 197198 / MUCL 43194)</name>
    <name type="common">Arbuscular mycorrhizal fungus</name>
    <name type="synonym">Glomus intraradices</name>
    <dbReference type="NCBI Taxonomy" id="747089"/>
    <lineage>
        <taxon>Eukaryota</taxon>
        <taxon>Fungi</taxon>
        <taxon>Fungi incertae sedis</taxon>
        <taxon>Mucoromycota</taxon>
        <taxon>Glomeromycotina</taxon>
        <taxon>Glomeromycetes</taxon>
        <taxon>Glomerales</taxon>
        <taxon>Glomeraceae</taxon>
        <taxon>Rhizophagus</taxon>
    </lineage>
</organism>
<protein>
    <submittedName>
        <fullName evidence="2">Uncharacterized protein</fullName>
    </submittedName>
</protein>
<proteinExistence type="predicted"/>
<dbReference type="HOGENOM" id="CLU_3107638_0_0_1"/>
<accession>U9SQS2</accession>